<dbReference type="EMBL" id="DQ403390">
    <property type="protein sequence ID" value="ABD74883.1"/>
    <property type="molecule type" value="Genomic_DNA"/>
</dbReference>
<evidence type="ECO:0000313" key="2">
    <source>
        <dbReference type="EMBL" id="ABD74883.1"/>
    </source>
</evidence>
<organism evidence="2">
    <name type="scientific">Rhizobium fredii</name>
    <name type="common">Sinorhizobium fredii</name>
    <dbReference type="NCBI Taxonomy" id="380"/>
    <lineage>
        <taxon>Bacteria</taxon>
        <taxon>Pseudomonadati</taxon>
        <taxon>Pseudomonadota</taxon>
        <taxon>Alphaproteobacteria</taxon>
        <taxon>Hyphomicrobiales</taxon>
        <taxon>Rhizobiaceae</taxon>
        <taxon>Sinorhizobium/Ensifer group</taxon>
        <taxon>Sinorhizobium</taxon>
    </lineage>
</organism>
<feature type="region of interest" description="Disordered" evidence="1">
    <location>
        <begin position="30"/>
        <end position="59"/>
    </location>
</feature>
<name>D1CSS9_RHIFR</name>
<protein>
    <submittedName>
        <fullName evidence="2">Uncharacterized protein</fullName>
    </submittedName>
</protein>
<feature type="non-terminal residue" evidence="2">
    <location>
        <position position="59"/>
    </location>
</feature>
<sequence length="59" mass="6735">MENRLLNIRTAPNGYFLPFQDIGRLRQKIKSSAESRPRMSLNGNQRSGNPACRRPLGHL</sequence>
<proteinExistence type="predicted"/>
<reference evidence="2" key="1">
    <citation type="submission" date="2006-02" db="EMBL/GenBank/DDBJ databases">
        <title>Sampling the accessory genome of the Sinorhizobium genus by suppressive subtractive hybridization.</title>
        <authorList>
            <person name="Moulin L."/>
            <person name="Ghazoui Z."/>
            <person name="Young P."/>
        </authorList>
    </citation>
    <scope>NUCLEOTIDE SEQUENCE</scope>
    <source>
        <strain evidence="2">LMG6217</strain>
    </source>
</reference>
<evidence type="ECO:0000256" key="1">
    <source>
        <dbReference type="SAM" id="MobiDB-lite"/>
    </source>
</evidence>
<dbReference type="AlphaFoldDB" id="D1CSS9"/>
<accession>D1CSS9</accession>